<dbReference type="InterPro" id="IPR027417">
    <property type="entry name" value="P-loop_NTPase"/>
</dbReference>
<evidence type="ECO:0000259" key="20">
    <source>
        <dbReference type="PROSITE" id="PS51022"/>
    </source>
</evidence>
<feature type="domain" description="L27" evidence="20">
    <location>
        <begin position="37"/>
        <end position="91"/>
    </location>
</feature>
<dbReference type="InterPro" id="IPR035604">
    <property type="entry name" value="MPP3_SH3"/>
</dbReference>
<dbReference type="PROSITE" id="PS50052">
    <property type="entry name" value="GUANYLATE_KINASE_2"/>
    <property type="match status" value="1"/>
</dbReference>
<evidence type="ECO:0000259" key="19">
    <source>
        <dbReference type="PROSITE" id="PS50106"/>
    </source>
</evidence>
<evidence type="ECO:0000256" key="1">
    <source>
        <dbReference type="ARBA" id="ARBA00004221"/>
    </source>
</evidence>
<evidence type="ECO:0000256" key="4">
    <source>
        <dbReference type="ARBA" id="ARBA00022443"/>
    </source>
</evidence>
<evidence type="ECO:0000256" key="12">
    <source>
        <dbReference type="ARBA" id="ARBA00068737"/>
    </source>
</evidence>
<dbReference type="Gene3D" id="3.40.50.300">
    <property type="entry name" value="P-loop containing nucleotide triphosphate hydrolases"/>
    <property type="match status" value="1"/>
</dbReference>
<dbReference type="EMBL" id="VBQZ03000036">
    <property type="protein sequence ID" value="MXQ87317.1"/>
    <property type="molecule type" value="Genomic_DNA"/>
</dbReference>
<dbReference type="Pfam" id="PF02828">
    <property type="entry name" value="L27"/>
    <property type="match status" value="2"/>
</dbReference>
<keyword evidence="4 15" id="KW-0728">SH3 domain</keyword>
<comment type="function">
    <text evidence="10">Participates in cell spreading through the phosphoinositide-3-kinase (PI3K) pathway by connecting CADM1 to DLG1 and the regulatory subunit of phosphoinositide-3-kinase (PI3K). Stabilizes HTR2C at the plasma membrane and prevents its desensitization. May participates in the maintenance of adherens junctions.</text>
</comment>
<evidence type="ECO:0000256" key="10">
    <source>
        <dbReference type="ARBA" id="ARBA00053289"/>
    </source>
</evidence>
<evidence type="ECO:0000256" key="3">
    <source>
        <dbReference type="ARBA" id="ARBA00007014"/>
    </source>
</evidence>
<evidence type="ECO:0000256" key="2">
    <source>
        <dbReference type="ARBA" id="ARBA00004536"/>
    </source>
</evidence>
<gene>
    <name evidence="21" type="ORF">E5288_WYG007551</name>
</gene>
<dbReference type="InterPro" id="IPR001478">
    <property type="entry name" value="PDZ"/>
</dbReference>
<feature type="domain" description="Guanylate kinase-like" evidence="18">
    <location>
        <begin position="419"/>
        <end position="605"/>
    </location>
</feature>
<dbReference type="CDD" id="cd00071">
    <property type="entry name" value="GMPK"/>
    <property type="match status" value="1"/>
</dbReference>
<dbReference type="CDD" id="cd12039">
    <property type="entry name" value="SH3_MPP3"/>
    <property type="match status" value="1"/>
</dbReference>
<dbReference type="SMART" id="SM00326">
    <property type="entry name" value="SH3"/>
    <property type="match status" value="1"/>
</dbReference>
<dbReference type="Pfam" id="PF00595">
    <property type="entry name" value="PDZ"/>
    <property type="match status" value="1"/>
</dbReference>
<dbReference type="FunFam" id="2.30.42.10:FF:000046">
    <property type="entry name" value="MAGUK p55 subfamily member 7"/>
    <property type="match status" value="1"/>
</dbReference>
<keyword evidence="22" id="KW-1185">Reference proteome</keyword>
<dbReference type="GO" id="GO:0016324">
    <property type="term" value="C:apical plasma membrane"/>
    <property type="evidence" value="ECO:0007669"/>
    <property type="project" value="UniProtKB-SubCell"/>
</dbReference>
<dbReference type="InterPro" id="IPR004172">
    <property type="entry name" value="L27_dom"/>
</dbReference>
<protein>
    <recommendedName>
        <fullName evidence="12">MAGUK p55 subfamily member 3</fullName>
    </recommendedName>
    <alternativeName>
        <fullName evidence="14">Discs large homolog 3</fullName>
    </alternativeName>
    <alternativeName>
        <fullName evidence="13">Protein MPP3</fullName>
    </alternativeName>
</protein>
<evidence type="ECO:0000256" key="9">
    <source>
        <dbReference type="ARBA" id="ARBA00023136"/>
    </source>
</evidence>
<dbReference type="Proteomes" id="UP000322234">
    <property type="component" value="Unassembled WGS sequence"/>
</dbReference>
<evidence type="ECO:0000313" key="22">
    <source>
        <dbReference type="Proteomes" id="UP000322234"/>
    </source>
</evidence>
<comment type="subcellular location">
    <subcellularLocation>
        <location evidence="1">Apical cell membrane</location>
    </subcellularLocation>
    <subcellularLocation>
        <location evidence="2">Cell junction</location>
        <location evidence="2">Adherens junction</location>
    </subcellularLocation>
</comment>
<dbReference type="InterPro" id="IPR050716">
    <property type="entry name" value="MAGUK"/>
</dbReference>
<evidence type="ECO:0000313" key="21">
    <source>
        <dbReference type="EMBL" id="MXQ87317.1"/>
    </source>
</evidence>
<evidence type="ECO:0000259" key="17">
    <source>
        <dbReference type="PROSITE" id="PS50002"/>
    </source>
</evidence>
<evidence type="ECO:0000256" key="8">
    <source>
        <dbReference type="ARBA" id="ARBA00022949"/>
    </source>
</evidence>
<evidence type="ECO:0000256" key="16">
    <source>
        <dbReference type="SAM" id="MobiDB-lite"/>
    </source>
</evidence>
<dbReference type="InterPro" id="IPR036034">
    <property type="entry name" value="PDZ_sf"/>
</dbReference>
<dbReference type="SMART" id="SM00569">
    <property type="entry name" value="L27"/>
    <property type="match status" value="2"/>
</dbReference>
<keyword evidence="7" id="KW-0677">Repeat</keyword>
<evidence type="ECO:0000256" key="11">
    <source>
        <dbReference type="ARBA" id="ARBA00066116"/>
    </source>
</evidence>
<dbReference type="InterPro" id="IPR008144">
    <property type="entry name" value="Guanylate_kin-like_dom"/>
</dbReference>
<dbReference type="Pfam" id="PF07653">
    <property type="entry name" value="SH3_2"/>
    <property type="match status" value="1"/>
</dbReference>
<keyword evidence="6" id="KW-0597">Phosphoprotein</keyword>
<dbReference type="PANTHER" id="PTHR23122">
    <property type="entry name" value="MEMBRANE-ASSOCIATED GUANYLATE KINASE MAGUK"/>
    <property type="match status" value="1"/>
</dbReference>
<keyword evidence="5" id="KW-1003">Cell membrane</keyword>
<dbReference type="CDD" id="cd06799">
    <property type="entry name" value="PDZ_MPP3-MPP4-MPP7-like"/>
    <property type="match status" value="1"/>
</dbReference>
<evidence type="ECO:0000256" key="13">
    <source>
        <dbReference type="ARBA" id="ARBA00079626"/>
    </source>
</evidence>
<dbReference type="SUPFAM" id="SSF50044">
    <property type="entry name" value="SH3-domain"/>
    <property type="match status" value="1"/>
</dbReference>
<keyword evidence="9" id="KW-0472">Membrane</keyword>
<dbReference type="FunFam" id="3.30.63.10:FF:000002">
    <property type="entry name" value="Guanylate kinase 1"/>
    <property type="match status" value="1"/>
</dbReference>
<dbReference type="SMART" id="SM00072">
    <property type="entry name" value="GuKc"/>
    <property type="match status" value="1"/>
</dbReference>
<dbReference type="AlphaFoldDB" id="A0A6B0RF96"/>
<feature type="domain" description="L27" evidence="20">
    <location>
        <begin position="92"/>
        <end position="149"/>
    </location>
</feature>
<dbReference type="SMART" id="SM00228">
    <property type="entry name" value="PDZ"/>
    <property type="match status" value="1"/>
</dbReference>
<dbReference type="Gene3D" id="2.30.30.40">
    <property type="entry name" value="SH3 Domains"/>
    <property type="match status" value="1"/>
</dbReference>
<evidence type="ECO:0000256" key="6">
    <source>
        <dbReference type="ARBA" id="ARBA00022553"/>
    </source>
</evidence>
<evidence type="ECO:0000256" key="7">
    <source>
        <dbReference type="ARBA" id="ARBA00022737"/>
    </source>
</evidence>
<evidence type="ECO:0000259" key="18">
    <source>
        <dbReference type="PROSITE" id="PS50052"/>
    </source>
</evidence>
<name>A0A6B0RF96_9CETA</name>
<organism evidence="21 22">
    <name type="scientific">Bos mutus</name>
    <name type="common">wild yak</name>
    <dbReference type="NCBI Taxonomy" id="72004"/>
    <lineage>
        <taxon>Eukaryota</taxon>
        <taxon>Metazoa</taxon>
        <taxon>Chordata</taxon>
        <taxon>Craniata</taxon>
        <taxon>Vertebrata</taxon>
        <taxon>Euteleostomi</taxon>
        <taxon>Mammalia</taxon>
        <taxon>Eutheria</taxon>
        <taxon>Laurasiatheria</taxon>
        <taxon>Artiodactyla</taxon>
        <taxon>Ruminantia</taxon>
        <taxon>Pecora</taxon>
        <taxon>Bovidae</taxon>
        <taxon>Bovinae</taxon>
        <taxon>Bos</taxon>
    </lineage>
</organism>
<comment type="caution">
    <text evidence="21">The sequence shown here is derived from an EMBL/GenBank/DDBJ whole genome shotgun (WGS) entry which is preliminary data.</text>
</comment>
<dbReference type="InterPro" id="IPR020590">
    <property type="entry name" value="Guanylate_kinase_CS"/>
</dbReference>
<keyword evidence="8" id="KW-0965">Cell junction</keyword>
<evidence type="ECO:0000256" key="15">
    <source>
        <dbReference type="PROSITE-ProRule" id="PRU00192"/>
    </source>
</evidence>
<reference evidence="21" key="1">
    <citation type="submission" date="2019-10" db="EMBL/GenBank/DDBJ databases">
        <title>The sequence and de novo assembly of the wild yak genome.</title>
        <authorList>
            <person name="Liu Y."/>
        </authorList>
    </citation>
    <scope>NUCLEOTIDE SEQUENCE [LARGE SCALE GENOMIC DNA]</scope>
    <source>
        <strain evidence="21">WY2019</strain>
    </source>
</reference>
<feature type="region of interest" description="Disordered" evidence="16">
    <location>
        <begin position="1"/>
        <end position="35"/>
    </location>
</feature>
<dbReference type="InterPro" id="IPR036892">
    <property type="entry name" value="L27_dom_sf"/>
</dbReference>
<dbReference type="FunFam" id="2.30.30.40:FF:000215">
    <property type="entry name" value="MAGUK p55 subfamily member 3"/>
    <property type="match status" value="1"/>
</dbReference>
<dbReference type="Gene3D" id="2.30.42.10">
    <property type="match status" value="1"/>
</dbReference>
<dbReference type="SUPFAM" id="SSF52540">
    <property type="entry name" value="P-loop containing nucleoside triphosphate hydrolases"/>
    <property type="match status" value="1"/>
</dbReference>
<comment type="subunit">
    <text evidence="11">Interacts with HTR2C; this interaction stabilizes the receptor at the plasma membrane and prevents the desensitization of the HTR2C receptor-mediated calcium response. Interacts with HTR2A. Interacts with HTR4. Interacts (via PDZ domain) with CADM1 (via C-terminus)Interacts (via PDZ domain) with CADM1; this interaction connects CADM1 with DLG1. Interacts (via Guanylate kinase-like domain) with PALS1. Interacts with DLG1 (via N-terminus); this interaction connects CADM1 with DLG1 and links CADM1 with the regulatory subunit of phosphoinositide-3-kinase (PI3K) by forming a multiprotein complex and participates in cell spreading.</text>
</comment>
<feature type="domain" description="PDZ" evidence="19">
    <location>
        <begin position="168"/>
        <end position="249"/>
    </location>
</feature>
<feature type="domain" description="SH3" evidence="17">
    <location>
        <begin position="257"/>
        <end position="327"/>
    </location>
</feature>
<dbReference type="Gene3D" id="1.10.287.650">
    <property type="entry name" value="L27 domain"/>
    <property type="match status" value="1"/>
</dbReference>
<dbReference type="InterPro" id="IPR014775">
    <property type="entry name" value="L27_C"/>
</dbReference>
<dbReference type="SUPFAM" id="SSF101288">
    <property type="entry name" value="L27 domain"/>
    <property type="match status" value="1"/>
</dbReference>
<feature type="compositionally biased region" description="Basic and acidic residues" evidence="16">
    <location>
        <begin position="11"/>
        <end position="29"/>
    </location>
</feature>
<dbReference type="InterPro" id="IPR036028">
    <property type="entry name" value="SH3-like_dom_sf"/>
</dbReference>
<dbReference type="PROSITE" id="PS50002">
    <property type="entry name" value="SH3"/>
    <property type="match status" value="1"/>
</dbReference>
<dbReference type="PROSITE" id="PS51022">
    <property type="entry name" value="L27"/>
    <property type="match status" value="2"/>
</dbReference>
<evidence type="ECO:0000256" key="5">
    <source>
        <dbReference type="ARBA" id="ARBA00022475"/>
    </source>
</evidence>
<dbReference type="PROSITE" id="PS00856">
    <property type="entry name" value="GUANYLATE_KINASE_1"/>
    <property type="match status" value="1"/>
</dbReference>
<dbReference type="PROSITE" id="PS50106">
    <property type="entry name" value="PDZ"/>
    <property type="match status" value="1"/>
</dbReference>
<sequence length="605" mass="68655">MRTAPFLPARILRDSPQRPPESTDRDLRGTDMPVLSEDSGLHETLALLTSQLRPDSNHKEEMGFLRDVFSEKSLSYLMKIHEKLRYYERQSPTPVLHSAVALAEDVMEELQAASVHSDERELLQLLSTPHLRAMLMVHDTVAQKNFDPVLPPLPDNIDEDFDEESVKIVRLVKNKEPLGATIRRDEHSGAVVVARIMRGGAADRSGLVHVGDELREVNGITVLHKRPDEISQILAQSQGSITLKIIPATQEEDRLKDSKVFMRALFHYNPREDRAIPCQEAGLPFQRRQVLEVVSQDDPTWWQAKRVGDTNLRAGLIPSKQFQERRLNYRRATGTLPSPQSLKKPPSWLTGLPLSVWFPESCDCEGYFKGYYVGKSFRLGRRERLGSPQEGKTSAVAESQELPTYEEVTRYQHQPGERPRLVVLIGSLGARLHELKQKVVAENPQHFGVAIPHTTRPRKSHEKEGVEYHFVSKQTFEADLHHNKFLEHGEYKENLYGTSLEAIRVVMAKNKVCLVDVEPDALQQLRTSEFKPYVIFVKPAVQEKRKMSPMSPACEDAAAPLDEQQQEMAASASFIDQHYGHLVDAVLMTISSLHLSLHVYCEARH</sequence>
<accession>A0A6B0RF96</accession>
<dbReference type="Pfam" id="PF00625">
    <property type="entry name" value="Guanylate_kin"/>
    <property type="match status" value="1"/>
</dbReference>
<comment type="similarity">
    <text evidence="3">Belongs to the MAGUK family.</text>
</comment>
<dbReference type="InterPro" id="IPR008145">
    <property type="entry name" value="GK/Ca_channel_bsu"/>
</dbReference>
<dbReference type="SUPFAM" id="SSF50156">
    <property type="entry name" value="PDZ domain-like"/>
    <property type="match status" value="1"/>
</dbReference>
<evidence type="ECO:0000256" key="14">
    <source>
        <dbReference type="ARBA" id="ARBA00080907"/>
    </source>
</evidence>
<proteinExistence type="inferred from homology"/>
<dbReference type="InterPro" id="IPR001452">
    <property type="entry name" value="SH3_domain"/>
</dbReference>
<dbReference type="GO" id="GO:0005912">
    <property type="term" value="C:adherens junction"/>
    <property type="evidence" value="ECO:0007669"/>
    <property type="project" value="UniProtKB-SubCell"/>
</dbReference>